<accession>A0AAE9JJJ5</accession>
<evidence type="ECO:0000313" key="2">
    <source>
        <dbReference type="EMBL" id="UMM33643.1"/>
    </source>
</evidence>
<dbReference type="Proteomes" id="UP000829354">
    <property type="component" value="Chromosome V"/>
</dbReference>
<reference evidence="2 3" key="1">
    <citation type="submission" date="2022-04" db="EMBL/GenBank/DDBJ databases">
        <title>Chromosome-level reference genomes for two strains of Caenorhabditis briggsae: an improved platform for comparative genomics.</title>
        <authorList>
            <person name="Stevens L."/>
            <person name="Andersen E."/>
        </authorList>
    </citation>
    <scope>NUCLEOTIDE SEQUENCE [LARGE SCALE GENOMIC DNA]</scope>
    <source>
        <strain evidence="2">VX34</strain>
        <tissue evidence="2">Whole-organism</tissue>
    </source>
</reference>
<sequence>MLKFLIPFAVLLNFAACRFVDENDGKFCEAETERFKFCTETYANFTRDLVETRKELIKFSSTVSPLESQLGGEFKKSLKCIGDLECKGERKLVKFLLDTLDFYTDRKIEAQECMEDKDISQSLGNCFVSHKKFPLPKGFSSTVVLCVKKVLDSTDCSTEQKVGLERGARAVADLYDQSDMVFGDENYAKNFDLKFDPRKYGL</sequence>
<dbReference type="EMBL" id="CP092624">
    <property type="protein sequence ID" value="UMM33643.1"/>
    <property type="molecule type" value="Genomic_DNA"/>
</dbReference>
<dbReference type="AlphaFoldDB" id="A0AAE9JJJ5"/>
<name>A0AAE9JJJ5_CAEBR</name>
<evidence type="ECO:0000313" key="3">
    <source>
        <dbReference type="Proteomes" id="UP000829354"/>
    </source>
</evidence>
<keyword evidence="1" id="KW-0732">Signal</keyword>
<feature type="chain" id="PRO_5042166093" evidence="1">
    <location>
        <begin position="18"/>
        <end position="202"/>
    </location>
</feature>
<protein>
    <submittedName>
        <fullName evidence="2">Uncharacterized protein</fullName>
    </submittedName>
</protein>
<organism evidence="2 3">
    <name type="scientific">Caenorhabditis briggsae</name>
    <dbReference type="NCBI Taxonomy" id="6238"/>
    <lineage>
        <taxon>Eukaryota</taxon>
        <taxon>Metazoa</taxon>
        <taxon>Ecdysozoa</taxon>
        <taxon>Nematoda</taxon>
        <taxon>Chromadorea</taxon>
        <taxon>Rhabditida</taxon>
        <taxon>Rhabditina</taxon>
        <taxon>Rhabditomorpha</taxon>
        <taxon>Rhabditoidea</taxon>
        <taxon>Rhabditidae</taxon>
        <taxon>Peloderinae</taxon>
        <taxon>Caenorhabditis</taxon>
    </lineage>
</organism>
<feature type="signal peptide" evidence="1">
    <location>
        <begin position="1"/>
        <end position="17"/>
    </location>
</feature>
<gene>
    <name evidence="2" type="ORF">L5515_007043</name>
</gene>
<evidence type="ECO:0000256" key="1">
    <source>
        <dbReference type="SAM" id="SignalP"/>
    </source>
</evidence>
<proteinExistence type="predicted"/>
<keyword evidence="3" id="KW-1185">Reference proteome</keyword>